<keyword evidence="10" id="KW-1185">Reference proteome</keyword>
<reference evidence="9 10" key="1">
    <citation type="submission" date="2015-04" db="EMBL/GenBank/DDBJ databases">
        <authorList>
            <person name="Syromyatnikov M.Y."/>
            <person name="Popov V.N."/>
        </authorList>
    </citation>
    <scope>NUCLEOTIDE SEQUENCE [LARGE SCALE GENOMIC DNA]</scope>
</reference>
<dbReference type="GO" id="GO:0003677">
    <property type="term" value="F:DNA binding"/>
    <property type="evidence" value="ECO:0007669"/>
    <property type="project" value="UniProtKB-KW"/>
</dbReference>
<evidence type="ECO:0000256" key="7">
    <source>
        <dbReference type="SAM" id="MobiDB-lite"/>
    </source>
</evidence>
<feature type="compositionally biased region" description="Low complexity" evidence="7">
    <location>
        <begin position="496"/>
        <end position="509"/>
    </location>
</feature>
<name>A0A1J1HSZ0_9DIPT</name>
<evidence type="ECO:0000256" key="6">
    <source>
        <dbReference type="ARBA" id="ARBA00023242"/>
    </source>
</evidence>
<dbReference type="SUPFAM" id="SSF102031">
    <property type="entry name" value="AXH domain"/>
    <property type="match status" value="1"/>
</dbReference>
<dbReference type="GO" id="GO:0006355">
    <property type="term" value="P:regulation of DNA-templated transcription"/>
    <property type="evidence" value="ECO:0007669"/>
    <property type="project" value="InterPro"/>
</dbReference>
<dbReference type="InterPro" id="IPR036096">
    <property type="entry name" value="Ataxin_AXH_dom_sf"/>
</dbReference>
<keyword evidence="4" id="KW-0238">DNA-binding</keyword>
<dbReference type="OrthoDB" id="10000452at2759"/>
<dbReference type="GO" id="GO:0005634">
    <property type="term" value="C:nucleus"/>
    <property type="evidence" value="ECO:0007669"/>
    <property type="project" value="UniProtKB-SubCell"/>
</dbReference>
<evidence type="ECO:0000313" key="9">
    <source>
        <dbReference type="EMBL" id="CRK91175.1"/>
    </source>
</evidence>
<feature type="compositionally biased region" description="Low complexity" evidence="7">
    <location>
        <begin position="281"/>
        <end position="291"/>
    </location>
</feature>
<dbReference type="PANTHER" id="PTHR13392">
    <property type="entry name" value="ATAXIN 1"/>
    <property type="match status" value="1"/>
</dbReference>
<evidence type="ECO:0000259" key="8">
    <source>
        <dbReference type="PROSITE" id="PS51148"/>
    </source>
</evidence>
<evidence type="ECO:0000313" key="10">
    <source>
        <dbReference type="Proteomes" id="UP000183832"/>
    </source>
</evidence>
<dbReference type="PROSITE" id="PS51148">
    <property type="entry name" value="AXH"/>
    <property type="match status" value="1"/>
</dbReference>
<evidence type="ECO:0000256" key="2">
    <source>
        <dbReference type="ARBA" id="ARBA00022491"/>
    </source>
</evidence>
<feature type="region of interest" description="Disordered" evidence="7">
    <location>
        <begin position="456"/>
        <end position="511"/>
    </location>
</feature>
<evidence type="ECO:0000256" key="3">
    <source>
        <dbReference type="ARBA" id="ARBA00023015"/>
    </source>
</evidence>
<feature type="compositionally biased region" description="Low complexity" evidence="7">
    <location>
        <begin position="248"/>
        <end position="257"/>
    </location>
</feature>
<dbReference type="PANTHER" id="PTHR13392:SF13">
    <property type="entry name" value="AXH DOMAIN-CONTAINING PROTEIN"/>
    <property type="match status" value="1"/>
</dbReference>
<organism evidence="9 10">
    <name type="scientific">Clunio marinus</name>
    <dbReference type="NCBI Taxonomy" id="568069"/>
    <lineage>
        <taxon>Eukaryota</taxon>
        <taxon>Metazoa</taxon>
        <taxon>Ecdysozoa</taxon>
        <taxon>Arthropoda</taxon>
        <taxon>Hexapoda</taxon>
        <taxon>Insecta</taxon>
        <taxon>Pterygota</taxon>
        <taxon>Neoptera</taxon>
        <taxon>Endopterygota</taxon>
        <taxon>Diptera</taxon>
        <taxon>Nematocera</taxon>
        <taxon>Chironomoidea</taxon>
        <taxon>Chironomidae</taxon>
        <taxon>Clunio</taxon>
    </lineage>
</organism>
<evidence type="ECO:0000256" key="4">
    <source>
        <dbReference type="ARBA" id="ARBA00023125"/>
    </source>
</evidence>
<sequence>MLSTVEIHAGPGGIGIYPHHPTFGRPTSTSLLQQMPLASTAIQQQQQQGSVMSGVEFARPKPKNIASMNGLSPSASSTMSTTTQKSSHHEQNGPVNLAVNHQAQLSARGSPNSKIDHSEQKEIDVVGLGSTSCSAIESAMSYPISSSRISSYPSSLGSNAYQALNYGFYGNRYGGTALFPHRSAYPQHHTNRTTYLPSQLDSYPSYLSASYPSNNVGGYSTVTSPQLTSVGAEALAIAHKTISERSHSLSSLNNGHNPYSLKDKDQKSSGSRFNVLEDSQNNNSNNSNHNNFKVPSGKEGSLKHRILTTTRPHDDKHGTINHPANRSSLGNNSLLNFTRGSLIELSNGSLRRVEELRTEDFVMSAEKSLDLQLADSTVVKILSSNNSNCVMITFSYDNNRSKVDIEAKLEHPFFVYGQGWASCNPEGSLTAFGLNCQRLQVGDVCISLKPRESKQDPFLSSISQKRSTQQQQMSQRDLYEQQNQHLQQQESMPQNLSRRLSTTTTSATTGENVISSQMAQYSPALYSLQMSLFAAASQGRIPAPFPPFINDEGTIVNTHLSQDLNTSVNNNSNVKLPPLILKNSTIQDEYIEDLQSRKRRWSAPDIDEDQKQQEQQQTRKIAN</sequence>
<dbReference type="EMBL" id="CVRI01000020">
    <property type="protein sequence ID" value="CRK91175.1"/>
    <property type="molecule type" value="Genomic_DNA"/>
</dbReference>
<feature type="domain" description="AXH" evidence="8">
    <location>
        <begin position="325"/>
        <end position="456"/>
    </location>
</feature>
<feature type="region of interest" description="Disordered" evidence="7">
    <location>
        <begin position="245"/>
        <end position="301"/>
    </location>
</feature>
<dbReference type="AlphaFoldDB" id="A0A1J1HSZ0"/>
<dbReference type="GO" id="GO:0003723">
    <property type="term" value="F:RNA binding"/>
    <property type="evidence" value="ECO:0007669"/>
    <property type="project" value="InterPro"/>
</dbReference>
<keyword evidence="3" id="KW-0805">Transcription regulation</keyword>
<gene>
    <name evidence="9" type="primary">putative Ataxin-1</name>
    <name evidence="9" type="ORF">CLUMA_CG004860</name>
</gene>
<dbReference type="Pfam" id="PF08517">
    <property type="entry name" value="AXH"/>
    <property type="match status" value="1"/>
</dbReference>
<dbReference type="InterPro" id="IPR003652">
    <property type="entry name" value="Ataxin_AXH_dom"/>
</dbReference>
<feature type="region of interest" description="Disordered" evidence="7">
    <location>
        <begin position="597"/>
        <end position="623"/>
    </location>
</feature>
<evidence type="ECO:0000256" key="1">
    <source>
        <dbReference type="ARBA" id="ARBA00004123"/>
    </source>
</evidence>
<dbReference type="Gene3D" id="2.170.16.10">
    <property type="entry name" value="Hedgehog/Intein (Hint) domain"/>
    <property type="match status" value="1"/>
</dbReference>
<keyword evidence="6" id="KW-0539">Nucleus</keyword>
<comment type="subcellular location">
    <subcellularLocation>
        <location evidence="1">Nucleus</location>
    </subcellularLocation>
</comment>
<keyword evidence="2" id="KW-0678">Repressor</keyword>
<dbReference type="Proteomes" id="UP000183832">
    <property type="component" value="Unassembled WGS sequence"/>
</dbReference>
<dbReference type="InterPro" id="IPR043404">
    <property type="entry name" value="ATAXIN1-like"/>
</dbReference>
<evidence type="ECO:0000256" key="5">
    <source>
        <dbReference type="ARBA" id="ARBA00023163"/>
    </source>
</evidence>
<feature type="compositionally biased region" description="Low complexity" evidence="7">
    <location>
        <begin position="460"/>
        <end position="489"/>
    </location>
</feature>
<feature type="compositionally biased region" description="Low complexity" evidence="7">
    <location>
        <begin position="72"/>
        <end position="85"/>
    </location>
</feature>
<feature type="region of interest" description="Disordered" evidence="7">
    <location>
        <begin position="62"/>
        <end position="93"/>
    </location>
</feature>
<proteinExistence type="predicted"/>
<protein>
    <submittedName>
        <fullName evidence="9">CLUMA_CG004860, isoform A</fullName>
    </submittedName>
</protein>
<feature type="compositionally biased region" description="Polar residues" evidence="7">
    <location>
        <begin position="268"/>
        <end position="280"/>
    </location>
</feature>
<keyword evidence="5" id="KW-0804">Transcription</keyword>
<dbReference type="SMART" id="SM00536">
    <property type="entry name" value="AXH"/>
    <property type="match status" value="1"/>
</dbReference>
<accession>A0A1J1HSZ0</accession>
<dbReference type="STRING" id="568069.A0A1J1HSZ0"/>